<keyword evidence="5 16" id="KW-0812">Transmembrane</keyword>
<evidence type="ECO:0000256" key="13">
    <source>
        <dbReference type="NCBIfam" id="TIGR00437"/>
    </source>
</evidence>
<comment type="similarity">
    <text evidence="16">Belongs to the TRAFAC class TrmE-Era-EngA-EngB-Septin-like GTPase superfamily. FeoB GTPase (TC 9.A.8) family.</text>
</comment>
<feature type="binding site" evidence="15">
    <location>
        <position position="24"/>
    </location>
    <ligand>
        <name>Mg(2+)</name>
        <dbReference type="ChEBI" id="CHEBI:18420"/>
        <label>2</label>
    </ligand>
</feature>
<feature type="binding site" evidence="14">
    <location>
        <begin position="12"/>
        <end position="19"/>
    </location>
    <ligand>
        <name>GTP</name>
        <dbReference type="ChEBI" id="CHEBI:37565"/>
        <label>1</label>
    </ligand>
</feature>
<evidence type="ECO:0000256" key="11">
    <source>
        <dbReference type="ARBA" id="ARBA00023136"/>
    </source>
</evidence>
<evidence type="ECO:0000256" key="14">
    <source>
        <dbReference type="PIRSR" id="PIRSR603373-1"/>
    </source>
</evidence>
<evidence type="ECO:0000313" key="19">
    <source>
        <dbReference type="Proteomes" id="UP000503313"/>
    </source>
</evidence>
<keyword evidence="11 16" id="KW-0472">Membrane</keyword>
<dbReference type="Pfam" id="PF07664">
    <property type="entry name" value="FeoB_C"/>
    <property type="match status" value="1"/>
</dbReference>
<keyword evidence="15" id="KW-0479">Metal-binding</keyword>
<keyword evidence="19" id="KW-1185">Reference proteome</keyword>
<dbReference type="NCBIfam" id="TIGR00231">
    <property type="entry name" value="small_GTP"/>
    <property type="match status" value="1"/>
</dbReference>
<dbReference type="GO" id="GO:0005525">
    <property type="term" value="F:GTP binding"/>
    <property type="evidence" value="ECO:0007669"/>
    <property type="project" value="UniProtKB-KW"/>
</dbReference>
<dbReference type="InterPro" id="IPR011640">
    <property type="entry name" value="Fe2_transport_prot_B_C"/>
</dbReference>
<organism evidence="18 19">
    <name type="scientific">Arcobacter defluvii</name>
    <dbReference type="NCBI Taxonomy" id="873191"/>
    <lineage>
        <taxon>Bacteria</taxon>
        <taxon>Pseudomonadati</taxon>
        <taxon>Campylobacterota</taxon>
        <taxon>Epsilonproteobacteria</taxon>
        <taxon>Campylobacterales</taxon>
        <taxon>Arcobacteraceae</taxon>
        <taxon>Arcobacter</taxon>
    </lineage>
</organism>
<feature type="binding site" evidence="14">
    <location>
        <begin position="147"/>
        <end position="149"/>
    </location>
    <ligand>
        <name>GTP</name>
        <dbReference type="ChEBI" id="CHEBI:37565"/>
        <label>1</label>
    </ligand>
</feature>
<dbReference type="Gene3D" id="3.40.50.300">
    <property type="entry name" value="P-loop containing nucleotide triphosphate hydrolases"/>
    <property type="match status" value="1"/>
</dbReference>
<dbReference type="InterPro" id="IPR027417">
    <property type="entry name" value="P-loop_NTPase"/>
</dbReference>
<evidence type="ECO:0000256" key="8">
    <source>
        <dbReference type="ARBA" id="ARBA00023004"/>
    </source>
</evidence>
<evidence type="ECO:0000256" key="4">
    <source>
        <dbReference type="ARBA" id="ARBA00022496"/>
    </source>
</evidence>
<feature type="transmembrane region" description="Helical" evidence="16">
    <location>
        <begin position="457"/>
        <end position="475"/>
    </location>
</feature>
<dbReference type="CDD" id="cd01879">
    <property type="entry name" value="FeoB"/>
    <property type="match status" value="1"/>
</dbReference>
<name>A0AAE7BI08_9BACT</name>
<feature type="binding site" evidence="15">
    <location>
        <position position="26"/>
    </location>
    <ligand>
        <name>Mg(2+)</name>
        <dbReference type="ChEBI" id="CHEBI:18420"/>
        <label>2</label>
    </ligand>
</feature>
<dbReference type="RefSeq" id="WP_129011922.1">
    <property type="nucleotide sequence ID" value="NZ_CP053835.1"/>
</dbReference>
<keyword evidence="7 16" id="KW-1133">Transmembrane helix</keyword>
<dbReference type="InterPro" id="IPR011642">
    <property type="entry name" value="Gate_dom"/>
</dbReference>
<dbReference type="GO" id="GO:0046872">
    <property type="term" value="F:metal ion binding"/>
    <property type="evidence" value="ECO:0007669"/>
    <property type="project" value="UniProtKB-KW"/>
</dbReference>
<evidence type="ECO:0000313" key="18">
    <source>
        <dbReference type="EMBL" id="QKF78346.1"/>
    </source>
</evidence>
<dbReference type="NCBIfam" id="TIGR00437">
    <property type="entry name" value="feoB"/>
    <property type="match status" value="1"/>
</dbReference>
<keyword evidence="2 16" id="KW-0813">Transport</keyword>
<accession>A0AAE7BI08</accession>
<evidence type="ECO:0000256" key="15">
    <source>
        <dbReference type="PIRSR" id="PIRSR603373-2"/>
    </source>
</evidence>
<evidence type="ECO:0000259" key="17">
    <source>
        <dbReference type="PROSITE" id="PS51711"/>
    </source>
</evidence>
<dbReference type="InterPro" id="IPR003373">
    <property type="entry name" value="Fe2_transport_prot-B"/>
</dbReference>
<reference evidence="18 19" key="1">
    <citation type="submission" date="2020-05" db="EMBL/GenBank/DDBJ databases">
        <title>Complete genome sequencing of Campylobacter and Arcobacter type strains.</title>
        <authorList>
            <person name="Miller W.G."/>
            <person name="Yee E."/>
        </authorList>
    </citation>
    <scope>NUCLEOTIDE SEQUENCE [LARGE SCALE GENOMIC DNA]</scope>
    <source>
        <strain evidence="18 19">LMG 25694</strain>
    </source>
</reference>
<feature type="binding site" evidence="15">
    <location>
        <position position="23"/>
    </location>
    <ligand>
        <name>Mg(2+)</name>
        <dbReference type="ChEBI" id="CHEBI:18420"/>
        <label>2</label>
    </ligand>
</feature>
<gene>
    <name evidence="18" type="primary">feoB2</name>
    <name evidence="18" type="ORF">ADFLV_2341</name>
</gene>
<feature type="transmembrane region" description="Helical" evidence="16">
    <location>
        <begin position="425"/>
        <end position="451"/>
    </location>
</feature>
<feature type="binding site" evidence="14">
    <location>
        <begin position="118"/>
        <end position="121"/>
    </location>
    <ligand>
        <name>GTP</name>
        <dbReference type="ChEBI" id="CHEBI:37565"/>
        <label>1</label>
    </ligand>
</feature>
<dbReference type="GO" id="GO:0005886">
    <property type="term" value="C:plasma membrane"/>
    <property type="evidence" value="ECO:0007669"/>
    <property type="project" value="UniProtKB-SubCell"/>
</dbReference>
<evidence type="ECO:0000256" key="1">
    <source>
        <dbReference type="ARBA" id="ARBA00004651"/>
    </source>
</evidence>
<comment type="subcellular location">
    <subcellularLocation>
        <location evidence="16">Cell inner membrane</location>
        <topology evidence="16">Multi-pass membrane protein</topology>
    </subcellularLocation>
    <subcellularLocation>
        <location evidence="1">Cell membrane</location>
        <topology evidence="1">Multi-pass membrane protein</topology>
    </subcellularLocation>
</comment>
<dbReference type="Pfam" id="PF02421">
    <property type="entry name" value="FeoB_N"/>
    <property type="match status" value="1"/>
</dbReference>
<feature type="transmembrane region" description="Helical" evidence="16">
    <location>
        <begin position="642"/>
        <end position="662"/>
    </location>
</feature>
<keyword evidence="6 14" id="KW-0547">Nucleotide-binding</keyword>
<feature type="transmembrane region" description="Helical" evidence="16">
    <location>
        <begin position="291"/>
        <end position="309"/>
    </location>
</feature>
<keyword evidence="3" id="KW-1003">Cell membrane</keyword>
<dbReference type="AlphaFoldDB" id="A0AAE7BI08"/>
<evidence type="ECO:0000256" key="3">
    <source>
        <dbReference type="ARBA" id="ARBA00022475"/>
    </source>
</evidence>
<evidence type="ECO:0000256" key="7">
    <source>
        <dbReference type="ARBA" id="ARBA00022989"/>
    </source>
</evidence>
<dbReference type="InterPro" id="IPR030389">
    <property type="entry name" value="G_FEOB_dom"/>
</dbReference>
<feature type="binding site" evidence="14">
    <location>
        <begin position="58"/>
        <end position="61"/>
    </location>
    <ligand>
        <name>GTP</name>
        <dbReference type="ChEBI" id="CHEBI:37565"/>
        <label>1</label>
    </ligand>
</feature>
<dbReference type="InterPro" id="IPR050860">
    <property type="entry name" value="FeoB_GTPase"/>
</dbReference>
<feature type="domain" description="FeoB-type G" evidence="17">
    <location>
        <begin position="5"/>
        <end position="167"/>
    </location>
</feature>
<evidence type="ECO:0000256" key="10">
    <source>
        <dbReference type="ARBA" id="ARBA00023134"/>
    </source>
</evidence>
<dbReference type="InterPro" id="IPR041069">
    <property type="entry name" value="FeoB_Cyto"/>
</dbReference>
<dbReference type="Proteomes" id="UP000503313">
    <property type="component" value="Chromosome"/>
</dbReference>
<evidence type="ECO:0000256" key="16">
    <source>
        <dbReference type="RuleBase" id="RU362098"/>
    </source>
</evidence>
<dbReference type="SUPFAM" id="SSF52540">
    <property type="entry name" value="P-loop containing nucleoside triphosphate hydrolases"/>
    <property type="match status" value="1"/>
</dbReference>
<keyword evidence="8 16" id="KW-0408">Iron</keyword>
<sequence length="702" mass="79571">MQTNVITIALVGQPNVGKSMLINSLSNARLKVGNFSGVTVAKEEVFLEYKNYQIQIIDLPGAYSLNNYTLEEKVTKEFLDNSPYDIILNVLDSTNLQRNLLLTSELLALDKKMIIALNMSDEAEKESIFIDEIQLSKILGKPCIKTSAAKKIGIKNLLDEIVNKFENEKLPTKLFFSDVIEEEIETIIKLLNECNYKTNQTYRQLAIKLLKEDKQTYKLFSEDPIWIKLQPILNEAFKHLYIHFGTKNIEDIFNDEKFAFAKGAVTETVKQDSSKEKTLTEKFDSFLIHKFFGLPIFLFLMWGLFQLTFEIGNIPMDLIDAFFASIINNTKQILGENQLSSIIGDGIIAGVGSVILFLPNIVILFFGIALLETTGYMSRVAFLLDGFFHKFGLHGKSFIPLVTGFGCSVPAYMAARTLKNEKDRLLTLFIIGFMSCGARLPIYVLFVGAFFGEHNAGNVLFLIYICGAILGLFAAKVLKIVVFKSEDEPFVMEMPKYRLPSFKLIWHTVSNQAMMYLKKAGTYILAASLLIWFASNYPKHLDIEESFNKKIELTTNEEEKLNLQNELSLYNLENSYLGYIGKFSEPLFRPLGFDWKMSVALETGLAAKEIVVSTLSILYGLGGENDETSDSLIEKIKNNIPFASAMSFIVFIMIYLPCLAASMVFVKEAGNWKYLWYLFIFTTSTAWIMSFFTYNITKLLIS</sequence>
<dbReference type="KEGG" id="adz:ADFLV_2341"/>
<comment type="function">
    <text evidence="16">Probable transporter of a GTP-driven Fe(2+) uptake system.</text>
</comment>
<dbReference type="Gene3D" id="1.10.287.1770">
    <property type="match status" value="1"/>
</dbReference>
<evidence type="ECO:0000256" key="6">
    <source>
        <dbReference type="ARBA" id="ARBA00022741"/>
    </source>
</evidence>
<feature type="transmembrane region" description="Helical" evidence="16">
    <location>
        <begin position="347"/>
        <end position="371"/>
    </location>
</feature>
<protein>
    <recommendedName>
        <fullName evidence="12 13">Ferrous iron transport protein B</fullName>
    </recommendedName>
</protein>
<dbReference type="InterPro" id="IPR005225">
    <property type="entry name" value="Small_GTP-bd"/>
</dbReference>
<dbReference type="GO" id="GO:0015093">
    <property type="term" value="F:ferrous iron transmembrane transporter activity"/>
    <property type="evidence" value="ECO:0007669"/>
    <property type="project" value="UniProtKB-UniRule"/>
</dbReference>
<proteinExistence type="inferred from homology"/>
<keyword evidence="9" id="KW-0406">Ion transport</keyword>
<evidence type="ECO:0000256" key="2">
    <source>
        <dbReference type="ARBA" id="ARBA00022448"/>
    </source>
</evidence>
<dbReference type="EMBL" id="CP053835">
    <property type="protein sequence ID" value="QKF78346.1"/>
    <property type="molecule type" value="Genomic_DNA"/>
</dbReference>
<keyword evidence="4 16" id="KW-0410">Iron transport</keyword>
<evidence type="ECO:0000256" key="9">
    <source>
        <dbReference type="ARBA" id="ARBA00023065"/>
    </source>
</evidence>
<dbReference type="Pfam" id="PF07670">
    <property type="entry name" value="Gate"/>
    <property type="match status" value="2"/>
</dbReference>
<feature type="transmembrane region" description="Helical" evidence="16">
    <location>
        <begin position="674"/>
        <end position="696"/>
    </location>
</feature>
<dbReference type="Pfam" id="PF17910">
    <property type="entry name" value="FeoB_Cyto"/>
    <property type="match status" value="1"/>
</dbReference>
<dbReference type="PANTHER" id="PTHR43185:SF1">
    <property type="entry name" value="FE(2+) TRANSPORTER FEOB"/>
    <property type="match status" value="1"/>
</dbReference>
<keyword evidence="15" id="KW-0460">Magnesium</keyword>
<dbReference type="PROSITE" id="PS51711">
    <property type="entry name" value="G_FEOB"/>
    <property type="match status" value="1"/>
</dbReference>
<keyword evidence="10 14" id="KW-0342">GTP-binding</keyword>
<evidence type="ECO:0000256" key="12">
    <source>
        <dbReference type="ARBA" id="ARBA00031200"/>
    </source>
</evidence>
<comment type="caution">
    <text evidence="16">Lacks conserved residue(s) required for the propagation of feature annotation.</text>
</comment>
<dbReference type="PANTHER" id="PTHR43185">
    <property type="entry name" value="FERROUS IRON TRANSPORT PROTEIN B"/>
    <property type="match status" value="1"/>
</dbReference>
<evidence type="ECO:0000256" key="5">
    <source>
        <dbReference type="ARBA" id="ARBA00022692"/>
    </source>
</evidence>